<proteinExistence type="predicted"/>
<dbReference type="SUPFAM" id="SSF54736">
    <property type="entry name" value="ClpS-like"/>
    <property type="match status" value="1"/>
</dbReference>
<comment type="caution">
    <text evidence="2">The sequence shown here is derived from an EMBL/GenBank/DDBJ whole genome shotgun (WGS) entry which is preliminary data.</text>
</comment>
<gene>
    <name evidence="2" type="ORF">FLL46_18875</name>
</gene>
<protein>
    <recommendedName>
        <fullName evidence="1">Large ribosomal subunit protein bL12 C-terminal domain-containing protein</fullName>
    </recommendedName>
</protein>
<name>A0A545U991_9GAMM</name>
<dbReference type="Pfam" id="PF00542">
    <property type="entry name" value="Ribosomal_L12"/>
    <property type="match status" value="1"/>
</dbReference>
<dbReference type="Gene3D" id="3.30.1390.10">
    <property type="match status" value="1"/>
</dbReference>
<reference evidence="2 3" key="1">
    <citation type="submission" date="2019-07" db="EMBL/GenBank/DDBJ databases">
        <title>Draft genome for Aliikangiella sp. M105.</title>
        <authorList>
            <person name="Wang G."/>
        </authorList>
    </citation>
    <scope>NUCLEOTIDE SEQUENCE [LARGE SCALE GENOMIC DNA]</scope>
    <source>
        <strain evidence="2 3">M105</strain>
    </source>
</reference>
<dbReference type="InterPro" id="IPR014719">
    <property type="entry name" value="Ribosomal_bL12_C/ClpS-like"/>
</dbReference>
<dbReference type="InterPro" id="IPR013823">
    <property type="entry name" value="Ribosomal_bL12_C"/>
</dbReference>
<dbReference type="AlphaFoldDB" id="A0A545U991"/>
<dbReference type="EMBL" id="VIKS01000011">
    <property type="protein sequence ID" value="TQV86031.1"/>
    <property type="molecule type" value="Genomic_DNA"/>
</dbReference>
<sequence length="73" mass="8210">MDFLWIIGVFLVVFFLFKVGKPGRPPVSNVTDQDVIDALKQGQKIQAIKYYRTIHGVGLKEAKEAVEAMDIES</sequence>
<feature type="domain" description="Large ribosomal subunit protein bL12 C-terminal" evidence="1">
    <location>
        <begin position="41"/>
        <end position="70"/>
    </location>
</feature>
<dbReference type="Proteomes" id="UP000315439">
    <property type="component" value="Unassembled WGS sequence"/>
</dbReference>
<dbReference type="GO" id="GO:0006412">
    <property type="term" value="P:translation"/>
    <property type="evidence" value="ECO:0007669"/>
    <property type="project" value="InterPro"/>
</dbReference>
<evidence type="ECO:0000313" key="3">
    <source>
        <dbReference type="Proteomes" id="UP000315439"/>
    </source>
</evidence>
<organism evidence="2 3">
    <name type="scientific">Aliikangiella coralliicola</name>
    <dbReference type="NCBI Taxonomy" id="2592383"/>
    <lineage>
        <taxon>Bacteria</taxon>
        <taxon>Pseudomonadati</taxon>
        <taxon>Pseudomonadota</taxon>
        <taxon>Gammaproteobacteria</taxon>
        <taxon>Oceanospirillales</taxon>
        <taxon>Pleioneaceae</taxon>
        <taxon>Aliikangiella</taxon>
    </lineage>
</organism>
<dbReference type="GO" id="GO:0003735">
    <property type="term" value="F:structural constituent of ribosome"/>
    <property type="evidence" value="ECO:0007669"/>
    <property type="project" value="InterPro"/>
</dbReference>
<evidence type="ECO:0000259" key="1">
    <source>
        <dbReference type="Pfam" id="PF00542"/>
    </source>
</evidence>
<accession>A0A545U991</accession>
<evidence type="ECO:0000313" key="2">
    <source>
        <dbReference type="EMBL" id="TQV86031.1"/>
    </source>
</evidence>
<dbReference type="OrthoDB" id="6272807at2"/>
<keyword evidence="3" id="KW-1185">Reference proteome</keyword>